<dbReference type="Gene3D" id="2.60.120.10">
    <property type="entry name" value="Jelly Rolls"/>
    <property type="match status" value="1"/>
</dbReference>
<evidence type="ECO:0000256" key="7">
    <source>
        <dbReference type="ARBA" id="ARBA00033311"/>
    </source>
</evidence>
<dbReference type="InterPro" id="IPR014710">
    <property type="entry name" value="RmlC-like_jellyroll"/>
</dbReference>
<dbReference type="PANTHER" id="PTHR21047:SF2">
    <property type="entry name" value="THYMIDINE DIPHOSPHO-4-KETO-RHAMNOSE 3,5-EPIMERASE"/>
    <property type="match status" value="1"/>
</dbReference>
<feature type="active site" description="Proton acceptor" evidence="8">
    <location>
        <position position="61"/>
    </location>
</feature>
<dbReference type="GO" id="GO:0005829">
    <property type="term" value="C:cytosol"/>
    <property type="evidence" value="ECO:0007669"/>
    <property type="project" value="TreeGrafter"/>
</dbReference>
<dbReference type="EMBL" id="JAOCKG010000011">
    <property type="protein sequence ID" value="MDH2053187.1"/>
    <property type="molecule type" value="Genomic_DNA"/>
</dbReference>
<accession>A0AA42WFW8</accession>
<dbReference type="CDD" id="cd00438">
    <property type="entry name" value="cupin_RmlC"/>
    <property type="match status" value="1"/>
</dbReference>
<evidence type="ECO:0000256" key="8">
    <source>
        <dbReference type="PIRSR" id="PIRSR600888-1"/>
    </source>
</evidence>
<gene>
    <name evidence="9" type="ORF">N5K24_22460</name>
</gene>
<dbReference type="RefSeq" id="WP_280028588.1">
    <property type="nucleotide sequence ID" value="NZ_JAOCKG010000011.1"/>
</dbReference>
<reference evidence="9" key="1">
    <citation type="submission" date="2022-09" db="EMBL/GenBank/DDBJ databases">
        <title>Intensive care unit water sources are persistently colonized with multi-drug resistant bacteria and are the site of extensive horizontal gene transfer of antibiotic resistance genes.</title>
        <authorList>
            <person name="Diorio-Toth L."/>
        </authorList>
    </citation>
    <scope>NUCLEOTIDE SEQUENCE</scope>
    <source>
        <strain evidence="9">GD03676</strain>
    </source>
</reference>
<evidence type="ECO:0000256" key="4">
    <source>
        <dbReference type="ARBA" id="ARBA00019595"/>
    </source>
</evidence>
<comment type="catalytic activity">
    <reaction evidence="1">
        <text>dTDP-4-dehydro-6-deoxy-alpha-D-glucose = dTDP-4-dehydro-beta-L-rhamnose</text>
        <dbReference type="Rhea" id="RHEA:16969"/>
        <dbReference type="ChEBI" id="CHEBI:57649"/>
        <dbReference type="ChEBI" id="CHEBI:62830"/>
        <dbReference type="EC" id="5.1.3.13"/>
    </reaction>
</comment>
<dbReference type="Proteomes" id="UP001161276">
    <property type="component" value="Unassembled WGS sequence"/>
</dbReference>
<dbReference type="GO" id="GO:0019305">
    <property type="term" value="P:dTDP-rhamnose biosynthetic process"/>
    <property type="evidence" value="ECO:0007669"/>
    <property type="project" value="TreeGrafter"/>
</dbReference>
<name>A0AA42WFW8_9BURK</name>
<dbReference type="GO" id="GO:0008830">
    <property type="term" value="F:dTDP-4-dehydrorhamnose 3,5-epimerase activity"/>
    <property type="evidence" value="ECO:0007669"/>
    <property type="project" value="UniProtKB-EC"/>
</dbReference>
<dbReference type="Pfam" id="PF00908">
    <property type="entry name" value="dTDP_sugar_isom"/>
    <property type="match status" value="1"/>
</dbReference>
<dbReference type="PANTHER" id="PTHR21047">
    <property type="entry name" value="DTDP-6-DEOXY-D-GLUCOSE-3,5 EPIMERASE"/>
    <property type="match status" value="1"/>
</dbReference>
<evidence type="ECO:0000256" key="1">
    <source>
        <dbReference type="ARBA" id="ARBA00001298"/>
    </source>
</evidence>
<comment type="function">
    <text evidence="2">Catalyzes the epimerization of the C3' and C5'positions of dTDP-6-deoxy-D-xylo-4-hexulose, forming dTDP-6-deoxy-L-lyxo-4-hexulose.</text>
</comment>
<evidence type="ECO:0000313" key="9">
    <source>
        <dbReference type="EMBL" id="MDH2053187.1"/>
    </source>
</evidence>
<evidence type="ECO:0000256" key="2">
    <source>
        <dbReference type="ARBA" id="ARBA00001997"/>
    </source>
</evidence>
<dbReference type="InterPro" id="IPR011051">
    <property type="entry name" value="RmlC_Cupin_sf"/>
</dbReference>
<evidence type="ECO:0000256" key="6">
    <source>
        <dbReference type="ARBA" id="ARBA00031424"/>
    </source>
</evidence>
<proteinExistence type="predicted"/>
<evidence type="ECO:0000256" key="3">
    <source>
        <dbReference type="ARBA" id="ARBA00012098"/>
    </source>
</evidence>
<evidence type="ECO:0000313" key="10">
    <source>
        <dbReference type="Proteomes" id="UP001161276"/>
    </source>
</evidence>
<organism evidence="9 10">
    <name type="scientific">Achromobacter marplatensis</name>
    <dbReference type="NCBI Taxonomy" id="470868"/>
    <lineage>
        <taxon>Bacteria</taxon>
        <taxon>Pseudomonadati</taxon>
        <taxon>Pseudomonadota</taxon>
        <taxon>Betaproteobacteria</taxon>
        <taxon>Burkholderiales</taxon>
        <taxon>Alcaligenaceae</taxon>
        <taxon>Achromobacter</taxon>
    </lineage>
</organism>
<sequence>MRAEALAIPGCYLLTLPRFPDARGEFRKLLHTPSFAALGLETEFAESYVSVSHRGVLRGMHFQLPPSDHAKLVTCLVGRARDGLMDLRRGSPTYGHSLSVILDGDDPQAVYVPRGVAHGFASHRDGTALLYYTTSVHDPERDAGVHANSAGIDWWAGVDGVDAPVMSPRDAALPAFAAFKSPFAFHEKS</sequence>
<feature type="active site" description="Proton donor" evidence="8">
    <location>
        <position position="131"/>
    </location>
</feature>
<dbReference type="AlphaFoldDB" id="A0AA42WFW8"/>
<comment type="caution">
    <text evidence="9">The sequence shown here is derived from an EMBL/GenBank/DDBJ whole genome shotgun (WGS) entry which is preliminary data.</text>
</comment>
<evidence type="ECO:0000256" key="5">
    <source>
        <dbReference type="ARBA" id="ARBA00029758"/>
    </source>
</evidence>
<protein>
    <recommendedName>
        <fullName evidence="4">dTDP-4-dehydrorhamnose 3,5-epimerase</fullName>
        <ecNumber evidence="3">5.1.3.13</ecNumber>
    </recommendedName>
    <alternativeName>
        <fullName evidence="6">Thymidine diphospho-4-keto-rhamnose 3,5-epimerase</fullName>
    </alternativeName>
    <alternativeName>
        <fullName evidence="5">dTDP-4-keto-6-deoxyglucose 3,5-epimerase</fullName>
    </alternativeName>
    <alternativeName>
        <fullName evidence="7">dTDP-6-deoxy-D-xylo-4-hexulose 3,5-epimerase</fullName>
    </alternativeName>
</protein>
<dbReference type="SUPFAM" id="SSF51182">
    <property type="entry name" value="RmlC-like cupins"/>
    <property type="match status" value="1"/>
</dbReference>
<dbReference type="GO" id="GO:0000271">
    <property type="term" value="P:polysaccharide biosynthetic process"/>
    <property type="evidence" value="ECO:0007669"/>
    <property type="project" value="TreeGrafter"/>
</dbReference>
<dbReference type="InterPro" id="IPR000888">
    <property type="entry name" value="RmlC-like"/>
</dbReference>
<dbReference type="EC" id="5.1.3.13" evidence="3"/>